<dbReference type="InterPro" id="IPR000504">
    <property type="entry name" value="RRM_dom"/>
</dbReference>
<protein>
    <recommendedName>
        <fullName evidence="1">RRM domain-containing protein</fullName>
    </recommendedName>
</protein>
<dbReference type="InterPro" id="IPR035979">
    <property type="entry name" value="RBD_domain_sf"/>
</dbReference>
<proteinExistence type="predicted"/>
<dbReference type="GO" id="GO:0003723">
    <property type="term" value="F:RNA binding"/>
    <property type="evidence" value="ECO:0007669"/>
    <property type="project" value="InterPro"/>
</dbReference>
<sequence>MSNTKIYIGNLSQSVTQETLKERFAEYGKINQVLLPQARKTGQIKGYAFVTFDQESSAEKALKLNGESVFGQEIMVQIATEKSRMKKG</sequence>
<dbReference type="InterPro" id="IPR012677">
    <property type="entry name" value="Nucleotide-bd_a/b_plait_sf"/>
</dbReference>
<organism evidence="2">
    <name type="scientific">hydrothermal vent metagenome</name>
    <dbReference type="NCBI Taxonomy" id="652676"/>
    <lineage>
        <taxon>unclassified sequences</taxon>
        <taxon>metagenomes</taxon>
        <taxon>ecological metagenomes</taxon>
    </lineage>
</organism>
<gene>
    <name evidence="2" type="ORF">MNBD_GAMMA18-883</name>
</gene>
<evidence type="ECO:0000259" key="1">
    <source>
        <dbReference type="PROSITE" id="PS50102"/>
    </source>
</evidence>
<dbReference type="PROSITE" id="PS50102">
    <property type="entry name" value="RRM"/>
    <property type="match status" value="1"/>
</dbReference>
<dbReference type="AlphaFoldDB" id="A0A3B0YWM3"/>
<accession>A0A3B0YWM3</accession>
<dbReference type="InterPro" id="IPR050441">
    <property type="entry name" value="RBM"/>
</dbReference>
<dbReference type="PANTHER" id="PTHR48034">
    <property type="entry name" value="TRANSFORMER-2 SEX-DETERMINING PROTEIN-RELATED"/>
    <property type="match status" value="1"/>
</dbReference>
<dbReference type="SMART" id="SM00360">
    <property type="entry name" value="RRM"/>
    <property type="match status" value="1"/>
</dbReference>
<reference evidence="2" key="1">
    <citation type="submission" date="2018-06" db="EMBL/GenBank/DDBJ databases">
        <authorList>
            <person name="Zhirakovskaya E."/>
        </authorList>
    </citation>
    <scope>NUCLEOTIDE SEQUENCE</scope>
</reference>
<feature type="domain" description="RRM" evidence="1">
    <location>
        <begin position="4"/>
        <end position="81"/>
    </location>
</feature>
<dbReference type="EMBL" id="UOFP01000094">
    <property type="protein sequence ID" value="VAW85418.1"/>
    <property type="molecule type" value="Genomic_DNA"/>
</dbReference>
<name>A0A3B0YWM3_9ZZZZ</name>
<evidence type="ECO:0000313" key="2">
    <source>
        <dbReference type="EMBL" id="VAW85418.1"/>
    </source>
</evidence>
<dbReference type="SUPFAM" id="SSF54928">
    <property type="entry name" value="RNA-binding domain, RBD"/>
    <property type="match status" value="1"/>
</dbReference>
<dbReference type="Gene3D" id="3.30.70.330">
    <property type="match status" value="1"/>
</dbReference>
<dbReference type="Pfam" id="PF00076">
    <property type="entry name" value="RRM_1"/>
    <property type="match status" value="1"/>
</dbReference>